<evidence type="ECO:0000256" key="7">
    <source>
        <dbReference type="ARBA" id="ARBA00023128"/>
    </source>
</evidence>
<dbReference type="GO" id="GO:0015075">
    <property type="term" value="F:monoatomic ion transmembrane transporter activity"/>
    <property type="evidence" value="ECO:0007669"/>
    <property type="project" value="InterPro"/>
</dbReference>
<evidence type="ECO:0000256" key="4">
    <source>
        <dbReference type="ARBA" id="ARBA00022692"/>
    </source>
</evidence>
<keyword evidence="7" id="KW-0496">Mitochondrion</keyword>
<evidence type="ECO:0000313" key="9">
    <source>
        <dbReference type="Ensembl" id="ENSMGAP00000022862.1"/>
    </source>
</evidence>
<dbReference type="AlphaFoldDB" id="A0A803XTL6"/>
<keyword evidence="6" id="KW-1133">Transmembrane helix</keyword>
<dbReference type="GO" id="GO:0015137">
    <property type="term" value="F:citrate transmembrane transporter activity"/>
    <property type="evidence" value="ECO:0007669"/>
    <property type="project" value="TreeGrafter"/>
</dbReference>
<evidence type="ECO:0000256" key="8">
    <source>
        <dbReference type="ARBA" id="ARBA00023136"/>
    </source>
</evidence>
<reference evidence="9" key="2">
    <citation type="submission" date="2025-08" db="UniProtKB">
        <authorList>
            <consortium name="Ensembl"/>
        </authorList>
    </citation>
    <scope>IDENTIFICATION</scope>
</reference>
<keyword evidence="3" id="KW-0813">Transport</keyword>
<accession>A0A803XTL6</accession>
<dbReference type="GO" id="GO:1990542">
    <property type="term" value="P:mitochondrial transmembrane transport"/>
    <property type="evidence" value="ECO:0007669"/>
    <property type="project" value="TreeGrafter"/>
</dbReference>
<dbReference type="PANTHER" id="PTHR11153">
    <property type="entry name" value="SIDEROFLEXIN"/>
    <property type="match status" value="1"/>
</dbReference>
<evidence type="ECO:0000313" key="10">
    <source>
        <dbReference type="Proteomes" id="UP000001645"/>
    </source>
</evidence>
<comment type="subcellular location">
    <subcellularLocation>
        <location evidence="1">Mitochondrion membrane</location>
        <topology evidence="1">Multi-pass membrane protein</topology>
    </subcellularLocation>
</comment>
<dbReference type="GeneID" id="104910884"/>
<keyword evidence="4" id="KW-0812">Transmembrane</keyword>
<name>A0A803XTL6_MELGA</name>
<reference evidence="9" key="3">
    <citation type="submission" date="2025-09" db="UniProtKB">
        <authorList>
            <consortium name="Ensembl"/>
        </authorList>
    </citation>
    <scope>IDENTIFICATION</scope>
</reference>
<evidence type="ECO:0000256" key="3">
    <source>
        <dbReference type="ARBA" id="ARBA00022448"/>
    </source>
</evidence>
<dbReference type="InterPro" id="IPR004686">
    <property type="entry name" value="Mtc"/>
</dbReference>
<reference evidence="9 10" key="1">
    <citation type="journal article" date="2010" name="PLoS Biol.">
        <title>Multi-platform next-generation sequencing of the domestic turkey (Meleagris gallopavo): genome assembly and analysis.</title>
        <authorList>
            <person name="Dalloul R.A."/>
            <person name="Long J.A."/>
            <person name="Zimin A.V."/>
            <person name="Aslam L."/>
            <person name="Beal K."/>
            <person name="Blomberg L.A."/>
            <person name="Bouffard P."/>
            <person name="Burt D.W."/>
            <person name="Crasta O."/>
            <person name="Crooijmans R.P."/>
            <person name="Cooper K."/>
            <person name="Coulombe R.A."/>
            <person name="De S."/>
            <person name="Delany M.E."/>
            <person name="Dodgson J.B."/>
            <person name="Dong J.J."/>
            <person name="Evans C."/>
            <person name="Frederickson K.M."/>
            <person name="Flicek P."/>
            <person name="Florea L."/>
            <person name="Folkerts O."/>
            <person name="Groenen M.A."/>
            <person name="Harkins T.T."/>
            <person name="Herrero J."/>
            <person name="Hoffmann S."/>
            <person name="Megens H.J."/>
            <person name="Jiang A."/>
            <person name="de Jong P."/>
            <person name="Kaiser P."/>
            <person name="Kim H."/>
            <person name="Kim K.W."/>
            <person name="Kim S."/>
            <person name="Langenberger D."/>
            <person name="Lee M.K."/>
            <person name="Lee T."/>
            <person name="Mane S."/>
            <person name="Marcais G."/>
            <person name="Marz M."/>
            <person name="McElroy A.P."/>
            <person name="Modise T."/>
            <person name="Nefedov M."/>
            <person name="Notredame C."/>
            <person name="Paton I.R."/>
            <person name="Payne W.S."/>
            <person name="Pertea G."/>
            <person name="Prickett D."/>
            <person name="Puiu D."/>
            <person name="Qioa D."/>
            <person name="Raineri E."/>
            <person name="Ruffier M."/>
            <person name="Salzberg S.L."/>
            <person name="Schatz M.C."/>
            <person name="Scheuring C."/>
            <person name="Schmidt C.J."/>
            <person name="Schroeder S."/>
            <person name="Searle S.M."/>
            <person name="Smith E.J."/>
            <person name="Smith J."/>
            <person name="Sonstegard T.S."/>
            <person name="Stadler P.F."/>
            <person name="Tafer H."/>
            <person name="Tu Z.J."/>
            <person name="Van Tassell C.P."/>
            <person name="Vilella A.J."/>
            <person name="Williams K.P."/>
            <person name="Yorke J.A."/>
            <person name="Zhang L."/>
            <person name="Zhang H.B."/>
            <person name="Zhang X."/>
            <person name="Zhang Y."/>
            <person name="Reed K.M."/>
        </authorList>
    </citation>
    <scope>NUCLEOTIDE SEQUENCE [LARGE SCALE GENOMIC DNA]</scope>
</reference>
<dbReference type="Pfam" id="PF03820">
    <property type="entry name" value="SFXNs"/>
    <property type="match status" value="1"/>
</dbReference>
<keyword evidence="5" id="KW-0029">Amino-acid transport</keyword>
<evidence type="ECO:0000256" key="2">
    <source>
        <dbReference type="ARBA" id="ARBA00005974"/>
    </source>
</evidence>
<dbReference type="GO" id="GO:0005743">
    <property type="term" value="C:mitochondrial inner membrane"/>
    <property type="evidence" value="ECO:0007669"/>
    <property type="project" value="TreeGrafter"/>
</dbReference>
<evidence type="ECO:0000256" key="6">
    <source>
        <dbReference type="ARBA" id="ARBA00022989"/>
    </source>
</evidence>
<sequence>MHALQLLLFIGAQRSQLSEPRLKYFDAQLQSVRQSLLWGAQKIKQAIIHPDTNETIFMPFRMSGYIPFGTPIFSRLHLAALLQIHTSFTPSPSSTCTMCAPGRPSIQQHPPAAFCNILSLVFPAGKGKTGRSSLPSAAHGSVFGGIYAICTFCKSLPSRGKRRELEASISFPCLH</sequence>
<dbReference type="PANTHER" id="PTHR11153:SF17">
    <property type="entry name" value="SIDEROFLEXIN-5"/>
    <property type="match status" value="1"/>
</dbReference>
<dbReference type="Proteomes" id="UP000001645">
    <property type="component" value="Chromosome 4"/>
</dbReference>
<evidence type="ECO:0000256" key="1">
    <source>
        <dbReference type="ARBA" id="ARBA00004225"/>
    </source>
</evidence>
<dbReference type="InParanoid" id="A0A803XTL6"/>
<protein>
    <submittedName>
        <fullName evidence="9">Uncharacterized protein</fullName>
    </submittedName>
</protein>
<dbReference type="Ensembl" id="ENSMGAT00000024892.1">
    <property type="protein sequence ID" value="ENSMGAP00000022862.1"/>
    <property type="gene ID" value="ENSMGAG00000018045.1"/>
</dbReference>
<organism evidence="9 10">
    <name type="scientific">Meleagris gallopavo</name>
    <name type="common">Wild turkey</name>
    <dbReference type="NCBI Taxonomy" id="9103"/>
    <lineage>
        <taxon>Eukaryota</taxon>
        <taxon>Metazoa</taxon>
        <taxon>Chordata</taxon>
        <taxon>Craniata</taxon>
        <taxon>Vertebrata</taxon>
        <taxon>Euteleostomi</taxon>
        <taxon>Archelosauria</taxon>
        <taxon>Archosauria</taxon>
        <taxon>Dinosauria</taxon>
        <taxon>Saurischia</taxon>
        <taxon>Theropoda</taxon>
        <taxon>Coelurosauria</taxon>
        <taxon>Aves</taxon>
        <taxon>Neognathae</taxon>
        <taxon>Galloanserae</taxon>
        <taxon>Galliformes</taxon>
        <taxon>Phasianidae</taxon>
        <taxon>Meleagridinae</taxon>
        <taxon>Meleagris</taxon>
    </lineage>
</organism>
<proteinExistence type="inferred from homology"/>
<gene>
    <name evidence="9" type="primary">LOC104910884</name>
</gene>
<dbReference type="RefSeq" id="XP_019470579.1">
    <property type="nucleotide sequence ID" value="XM_019615034.2"/>
</dbReference>
<keyword evidence="8" id="KW-0472">Membrane</keyword>
<keyword evidence="10" id="KW-1185">Reference proteome</keyword>
<dbReference type="GO" id="GO:0006865">
    <property type="term" value="P:amino acid transport"/>
    <property type="evidence" value="ECO:0007669"/>
    <property type="project" value="UniProtKB-KW"/>
</dbReference>
<evidence type="ECO:0000256" key="5">
    <source>
        <dbReference type="ARBA" id="ARBA00022970"/>
    </source>
</evidence>
<comment type="similarity">
    <text evidence="2">Belongs to the sideroflexin family.</text>
</comment>